<proteinExistence type="predicted"/>
<organism evidence="3 4">
    <name type="scientific">Polytolypa hystricis (strain UAMH7299)</name>
    <dbReference type="NCBI Taxonomy" id="1447883"/>
    <lineage>
        <taxon>Eukaryota</taxon>
        <taxon>Fungi</taxon>
        <taxon>Dikarya</taxon>
        <taxon>Ascomycota</taxon>
        <taxon>Pezizomycotina</taxon>
        <taxon>Eurotiomycetes</taxon>
        <taxon>Eurotiomycetidae</taxon>
        <taxon>Onygenales</taxon>
        <taxon>Onygenales incertae sedis</taxon>
        <taxon>Polytolypa</taxon>
    </lineage>
</organism>
<keyword evidence="1" id="KW-1133">Transmembrane helix</keyword>
<evidence type="ECO:0000256" key="1">
    <source>
        <dbReference type="SAM" id="Phobius"/>
    </source>
</evidence>
<dbReference type="OrthoDB" id="202415at2759"/>
<evidence type="ECO:0000313" key="3">
    <source>
        <dbReference type="EMBL" id="PGH14653.1"/>
    </source>
</evidence>
<keyword evidence="1" id="KW-0812">Transmembrane</keyword>
<keyword evidence="1" id="KW-0472">Membrane</keyword>
<protein>
    <recommendedName>
        <fullName evidence="2">Glycosyl transferase CAP10 domain-containing protein</fullName>
    </recommendedName>
</protein>
<evidence type="ECO:0000259" key="2">
    <source>
        <dbReference type="SMART" id="SM00672"/>
    </source>
</evidence>
<dbReference type="Pfam" id="PF05686">
    <property type="entry name" value="Glyco_transf_90"/>
    <property type="match status" value="1"/>
</dbReference>
<dbReference type="PANTHER" id="PTHR12203:SF112">
    <property type="entry name" value="DUF821 DOMAIN PROTEIN (AFU_ORTHOLOGUE AFUA_2G14740)"/>
    <property type="match status" value="1"/>
</dbReference>
<dbReference type="InterPro" id="IPR006598">
    <property type="entry name" value="CAP10"/>
</dbReference>
<dbReference type="Proteomes" id="UP000224634">
    <property type="component" value="Unassembled WGS sequence"/>
</dbReference>
<comment type="caution">
    <text evidence="3">The sequence shown here is derived from an EMBL/GenBank/DDBJ whole genome shotgun (WGS) entry which is preliminary data.</text>
</comment>
<feature type="domain" description="Glycosyl transferase CAP10" evidence="2">
    <location>
        <begin position="182"/>
        <end position="425"/>
    </location>
</feature>
<dbReference type="PANTHER" id="PTHR12203">
    <property type="entry name" value="KDEL LYS-ASP-GLU-LEU CONTAINING - RELATED"/>
    <property type="match status" value="1"/>
</dbReference>
<dbReference type="AlphaFoldDB" id="A0A2B7Y0U1"/>
<reference evidence="3 4" key="1">
    <citation type="submission" date="2017-10" db="EMBL/GenBank/DDBJ databases">
        <title>Comparative genomics in systemic dimorphic fungi from Ajellomycetaceae.</title>
        <authorList>
            <person name="Munoz J.F."/>
            <person name="Mcewen J.G."/>
            <person name="Clay O.K."/>
            <person name="Cuomo C.A."/>
        </authorList>
    </citation>
    <scope>NUCLEOTIDE SEQUENCE [LARGE SCALE GENOMIC DNA]</scope>
    <source>
        <strain evidence="3 4">UAMH7299</strain>
    </source>
</reference>
<keyword evidence="4" id="KW-1185">Reference proteome</keyword>
<accession>A0A2B7Y0U1</accession>
<name>A0A2B7Y0U1_POLH7</name>
<feature type="transmembrane region" description="Helical" evidence="1">
    <location>
        <begin position="15"/>
        <end position="38"/>
    </location>
</feature>
<dbReference type="EMBL" id="PDNA01000091">
    <property type="protein sequence ID" value="PGH14653.1"/>
    <property type="molecule type" value="Genomic_DNA"/>
</dbReference>
<dbReference type="SMART" id="SM00672">
    <property type="entry name" value="CAP10"/>
    <property type="match status" value="1"/>
</dbReference>
<gene>
    <name evidence="3" type="ORF">AJ80_05834</name>
</gene>
<sequence>MPYSRSRSRSRRDSIIYTFYILVAISALIMVVTVLAFFPPDPISQIQCEREPPPSLEASCSPHALDRIGGGDWEFDTGRDAQNYGMSRTQCRKAFPKLFVELEKVVEARGGKKIGFEELEEREWREGMVRGLVHRGQLSILNASSMTHTFTRAKATLSSLHRALLTTSSPLDPHNNNNNTNPLPDIEFILSTDDFTHGPQPIWTYSTRDGDDWAWLMPDFGYWAWPEVGIGSYTSVRTRMAEIEQHQQYHQGGKIQKLLWRGNLQTAPDLRGKLLDATRGKSWADVKALDWGNAEDMKENFLPIEDHCRYMFLAHVEGRSFSGRGKYLQNCRSVFITHPLVWREMHHAALVSSGSEQNYIELAGGGGTFKDLDDVMGTLLDRPELVERIAENGVRTFRERYLTPAAEACYWRELVGAYGDMLDFKPEVYTNESHVERRGVTFESWILDGRVE</sequence>
<dbReference type="InterPro" id="IPR051091">
    <property type="entry name" value="O-Glucosyltr/Glycosyltrsf_90"/>
</dbReference>
<evidence type="ECO:0000313" key="4">
    <source>
        <dbReference type="Proteomes" id="UP000224634"/>
    </source>
</evidence>